<dbReference type="Gene3D" id="1.20.1250.20">
    <property type="entry name" value="MFS general substrate transporter like domains"/>
    <property type="match status" value="1"/>
</dbReference>
<evidence type="ECO:0000256" key="2">
    <source>
        <dbReference type="ARBA" id="ARBA00022448"/>
    </source>
</evidence>
<dbReference type="Pfam" id="PF07690">
    <property type="entry name" value="MFS_1"/>
    <property type="match status" value="1"/>
</dbReference>
<proteinExistence type="predicted"/>
<keyword evidence="4 7" id="KW-0812">Transmembrane</keyword>
<accession>A0ABW7G246</accession>
<feature type="transmembrane region" description="Helical" evidence="7">
    <location>
        <begin position="55"/>
        <end position="72"/>
    </location>
</feature>
<evidence type="ECO:0000313" key="10">
    <source>
        <dbReference type="Proteomes" id="UP001606305"/>
    </source>
</evidence>
<evidence type="ECO:0000256" key="3">
    <source>
        <dbReference type="ARBA" id="ARBA00022475"/>
    </source>
</evidence>
<keyword evidence="10" id="KW-1185">Reference proteome</keyword>
<gene>
    <name evidence="9" type="ORF">ACG00X_04155</name>
</gene>
<protein>
    <submittedName>
        <fullName evidence="9">MFS transporter</fullName>
    </submittedName>
</protein>
<dbReference type="InterPro" id="IPR020846">
    <property type="entry name" value="MFS_dom"/>
</dbReference>
<evidence type="ECO:0000256" key="5">
    <source>
        <dbReference type="ARBA" id="ARBA00022989"/>
    </source>
</evidence>
<dbReference type="InterPro" id="IPR011701">
    <property type="entry name" value="MFS"/>
</dbReference>
<evidence type="ECO:0000256" key="4">
    <source>
        <dbReference type="ARBA" id="ARBA00022692"/>
    </source>
</evidence>
<evidence type="ECO:0000256" key="1">
    <source>
        <dbReference type="ARBA" id="ARBA00004651"/>
    </source>
</evidence>
<dbReference type="RefSeq" id="WP_394486708.1">
    <property type="nucleotide sequence ID" value="NZ_JBIGIA010000002.1"/>
</dbReference>
<feature type="transmembrane region" description="Helical" evidence="7">
    <location>
        <begin position="414"/>
        <end position="431"/>
    </location>
</feature>
<evidence type="ECO:0000256" key="6">
    <source>
        <dbReference type="ARBA" id="ARBA00023136"/>
    </source>
</evidence>
<feature type="transmembrane region" description="Helical" evidence="7">
    <location>
        <begin position="115"/>
        <end position="133"/>
    </location>
</feature>
<keyword evidence="5 7" id="KW-1133">Transmembrane helix</keyword>
<feature type="transmembrane region" description="Helical" evidence="7">
    <location>
        <begin position="84"/>
        <end position="109"/>
    </location>
</feature>
<dbReference type="PROSITE" id="PS50850">
    <property type="entry name" value="MFS"/>
    <property type="match status" value="1"/>
</dbReference>
<dbReference type="EMBL" id="JBIGIA010000002">
    <property type="protein sequence ID" value="MFG6456018.1"/>
    <property type="molecule type" value="Genomic_DNA"/>
</dbReference>
<keyword evidence="2" id="KW-0813">Transport</keyword>
<reference evidence="9 10" key="1">
    <citation type="submission" date="2024-09" db="EMBL/GenBank/DDBJ databases">
        <title>Novel species of the genus Pelomonas and Roseateles isolated from streams.</title>
        <authorList>
            <person name="Lu H."/>
        </authorList>
    </citation>
    <scope>NUCLEOTIDE SEQUENCE [LARGE SCALE GENOMIC DNA]</scope>
    <source>
        <strain evidence="9 10">BYS96W</strain>
    </source>
</reference>
<evidence type="ECO:0000256" key="7">
    <source>
        <dbReference type="SAM" id="Phobius"/>
    </source>
</evidence>
<evidence type="ECO:0000259" key="8">
    <source>
        <dbReference type="PROSITE" id="PS50850"/>
    </source>
</evidence>
<feature type="transmembrane region" description="Helical" evidence="7">
    <location>
        <begin position="234"/>
        <end position="252"/>
    </location>
</feature>
<dbReference type="Proteomes" id="UP001606305">
    <property type="component" value="Unassembled WGS sequence"/>
</dbReference>
<dbReference type="InterPro" id="IPR036259">
    <property type="entry name" value="MFS_trans_sf"/>
</dbReference>
<feature type="transmembrane region" description="Helical" evidence="7">
    <location>
        <begin position="300"/>
        <end position="323"/>
    </location>
</feature>
<keyword evidence="6 7" id="KW-0472">Membrane</keyword>
<sequence>MTSFVRLPSMVRPGADGLAGLALCSLLPALAVSSANVALPRLGDALDARFATLQWIVLAYLLATTALVVGAGRLGDLLGRRRVLLGGVAVFCAASGLCALAPGAGWLIAARAAQGAGAAVMMALPMALVGDVVPKARTGAALGLLGTMSAVGTALGPSLGGLLLAAWGWRALFAVNLPLGLAALALLWRRLPPDQPSDQLSDQSSTRPVGLDLPGIAALALALAAYALAMTFSIWLLVGAAVAAWVFVRVEAQAVSPLLPLASLRDPVLAARLAAHALVSAVMMATLVVGPFHLTWALGLAPASVGLLMSVAPLIAAFSGVPAGRLVDRIGVQAAAGWGLCLMLPGCALLSLLPAALGPAAYVGPLLLIAPGYALFQAANNTAVMAGAASAGRGLAAALISLARNLGLMTGASLMAGLFAAAAAAGGPAAAARGTRWSFAAATGLVVLAWLLVAGIRRRRLP</sequence>
<dbReference type="PANTHER" id="PTHR42718:SF46">
    <property type="entry name" value="BLR6921 PROTEIN"/>
    <property type="match status" value="1"/>
</dbReference>
<dbReference type="PANTHER" id="PTHR42718">
    <property type="entry name" value="MAJOR FACILITATOR SUPERFAMILY MULTIDRUG TRANSPORTER MFSC"/>
    <property type="match status" value="1"/>
</dbReference>
<comment type="caution">
    <text evidence="9">The sequence shown here is derived from an EMBL/GenBank/DDBJ whole genome shotgun (WGS) entry which is preliminary data.</text>
</comment>
<feature type="transmembrane region" description="Helical" evidence="7">
    <location>
        <begin position="335"/>
        <end position="362"/>
    </location>
</feature>
<evidence type="ECO:0000313" key="9">
    <source>
        <dbReference type="EMBL" id="MFG6456018.1"/>
    </source>
</evidence>
<organism evidence="9 10">
    <name type="scientific">Pelomonas nitida</name>
    <dbReference type="NCBI Taxonomy" id="3299027"/>
    <lineage>
        <taxon>Bacteria</taxon>
        <taxon>Pseudomonadati</taxon>
        <taxon>Pseudomonadota</taxon>
        <taxon>Betaproteobacteria</taxon>
        <taxon>Burkholderiales</taxon>
        <taxon>Sphaerotilaceae</taxon>
        <taxon>Roseateles</taxon>
    </lineage>
</organism>
<dbReference type="PRINTS" id="PR01036">
    <property type="entry name" value="TCRTETB"/>
</dbReference>
<feature type="transmembrane region" description="Helical" evidence="7">
    <location>
        <begin position="273"/>
        <end position="294"/>
    </location>
</feature>
<dbReference type="SUPFAM" id="SSF103473">
    <property type="entry name" value="MFS general substrate transporter"/>
    <property type="match status" value="1"/>
</dbReference>
<name>A0ABW7G246_9BURK</name>
<feature type="domain" description="Major facilitator superfamily (MFS) profile" evidence="8">
    <location>
        <begin position="17"/>
        <end position="461"/>
    </location>
</feature>
<feature type="transmembrane region" description="Helical" evidence="7">
    <location>
        <begin position="140"/>
        <end position="165"/>
    </location>
</feature>
<dbReference type="CDD" id="cd17321">
    <property type="entry name" value="MFS_MMR_MDR_like"/>
    <property type="match status" value="1"/>
</dbReference>
<keyword evidence="3" id="KW-1003">Cell membrane</keyword>
<feature type="transmembrane region" description="Helical" evidence="7">
    <location>
        <begin position="171"/>
        <end position="188"/>
    </location>
</feature>
<dbReference type="Gene3D" id="1.20.1720.10">
    <property type="entry name" value="Multidrug resistance protein D"/>
    <property type="match status" value="1"/>
</dbReference>
<comment type="subcellular location">
    <subcellularLocation>
        <location evidence="1">Cell membrane</location>
        <topology evidence="1">Multi-pass membrane protein</topology>
    </subcellularLocation>
</comment>
<feature type="transmembrane region" description="Helical" evidence="7">
    <location>
        <begin position="437"/>
        <end position="456"/>
    </location>
</feature>